<dbReference type="CDD" id="cd03784">
    <property type="entry name" value="GT1_Gtf-like"/>
    <property type="match status" value="1"/>
</dbReference>
<dbReference type="Gene3D" id="3.40.50.2000">
    <property type="entry name" value="Glycogen Phosphorylase B"/>
    <property type="match status" value="2"/>
</dbReference>
<comment type="subcellular location">
    <subcellularLocation>
        <location evidence="5">Membrane</location>
        <topology evidence="5">Single-pass membrane protein</topology>
    </subcellularLocation>
</comment>
<evidence type="ECO:0000256" key="5">
    <source>
        <dbReference type="RuleBase" id="RU362059"/>
    </source>
</evidence>
<comment type="catalytic activity">
    <reaction evidence="5">
        <text>glucuronate acceptor + UDP-alpha-D-glucuronate = acceptor beta-D-glucuronoside + UDP + H(+)</text>
        <dbReference type="Rhea" id="RHEA:21032"/>
        <dbReference type="ChEBI" id="CHEBI:15378"/>
        <dbReference type="ChEBI" id="CHEBI:58052"/>
        <dbReference type="ChEBI" id="CHEBI:58223"/>
        <dbReference type="ChEBI" id="CHEBI:132367"/>
        <dbReference type="ChEBI" id="CHEBI:132368"/>
        <dbReference type="EC" id="2.4.1.17"/>
    </reaction>
</comment>
<dbReference type="InterPro" id="IPR050271">
    <property type="entry name" value="UDP-glycosyltransferase"/>
</dbReference>
<comment type="caution">
    <text evidence="6">The sequence shown here is derived from an EMBL/GenBank/DDBJ whole genome shotgun (WGS) entry which is preliminary data.</text>
</comment>
<dbReference type="EMBL" id="QDEB01005941">
    <property type="protein sequence ID" value="RZC42691.1"/>
    <property type="molecule type" value="Genomic_DNA"/>
</dbReference>
<keyword evidence="2 4" id="KW-0328">Glycosyltransferase</keyword>
<proteinExistence type="inferred from homology"/>
<keyword evidence="3 4" id="KW-0808">Transferase</keyword>
<organism evidence="6 7">
    <name type="scientific">Asbolus verrucosus</name>
    <name type="common">Desert ironclad beetle</name>
    <dbReference type="NCBI Taxonomy" id="1661398"/>
    <lineage>
        <taxon>Eukaryota</taxon>
        <taxon>Metazoa</taxon>
        <taxon>Ecdysozoa</taxon>
        <taxon>Arthropoda</taxon>
        <taxon>Hexapoda</taxon>
        <taxon>Insecta</taxon>
        <taxon>Pterygota</taxon>
        <taxon>Neoptera</taxon>
        <taxon>Endopterygota</taxon>
        <taxon>Coleoptera</taxon>
        <taxon>Polyphaga</taxon>
        <taxon>Cucujiformia</taxon>
        <taxon>Tenebrionidae</taxon>
        <taxon>Pimeliinae</taxon>
        <taxon>Asbolus</taxon>
    </lineage>
</organism>
<evidence type="ECO:0000256" key="2">
    <source>
        <dbReference type="ARBA" id="ARBA00022676"/>
    </source>
</evidence>
<feature type="transmembrane region" description="Helical" evidence="5">
    <location>
        <begin position="467"/>
        <end position="488"/>
    </location>
</feature>
<dbReference type="GO" id="GO:0016020">
    <property type="term" value="C:membrane"/>
    <property type="evidence" value="ECO:0007669"/>
    <property type="project" value="UniProtKB-SubCell"/>
</dbReference>
<keyword evidence="5" id="KW-1133">Transmembrane helix</keyword>
<keyword evidence="5" id="KW-0812">Transmembrane</keyword>
<evidence type="ECO:0000313" key="7">
    <source>
        <dbReference type="Proteomes" id="UP000292052"/>
    </source>
</evidence>
<dbReference type="Pfam" id="PF00201">
    <property type="entry name" value="UDPGT"/>
    <property type="match status" value="1"/>
</dbReference>
<dbReference type="Proteomes" id="UP000292052">
    <property type="component" value="Unassembled WGS sequence"/>
</dbReference>
<keyword evidence="5" id="KW-0472">Membrane</keyword>
<gene>
    <name evidence="6" type="ORF">BDFB_005800</name>
</gene>
<dbReference type="InterPro" id="IPR002213">
    <property type="entry name" value="UDP_glucos_trans"/>
</dbReference>
<dbReference type="InterPro" id="IPR035595">
    <property type="entry name" value="UDP_glycos_trans_CS"/>
</dbReference>
<sequence length="497" mass="57378">MYIIPFLFLLVKSGSCGRILCIFPTPFYSHQSFFQPVWRELSLRGHEVTVITTNPLKNVTLTNLKQIDLSFTYKLVYEDHDMQHVINTESNLLKLMKHVFFIMNNMTSEQLQHPQIRELIKDDDNFDVMIVEAHVPAWFGFAKKYNCPVIVATSMDATNHFKRIIGAINNPVYTPHVNLPFGSDLTFLQRMISVIFEVFDEFQTSYLLYPIQQKIIRQALDEPDLNLFEILKNNVSLMFANAIPGFGKVTMNLPSIIRLNGLQIKPPRPLPEGLQHFLDGASEGAIYFSLGSNIKSYLISEEKKSLLLEAFQELPFKVIWKFEEKVSDLPDNVRVVAWAPQQDILRHNNTKLFVTQGGLQSIEEAIRFKVPILGFPFFGDQFHNVMRVKHLKLGSWLDLSTLTKESFKGVVMETINNDTYLRNLEEISDLLEQPLKPLDKAVWWVEYVIRHKGAEHLRSPLVDIPFYQYYLFDVIIFLVLFSVMVAILRVGDIGSED</sequence>
<dbReference type="PROSITE" id="PS00375">
    <property type="entry name" value="UDPGT"/>
    <property type="match status" value="1"/>
</dbReference>
<keyword evidence="7" id="KW-1185">Reference proteome</keyword>
<dbReference type="OrthoDB" id="5835829at2759"/>
<dbReference type="SUPFAM" id="SSF53756">
    <property type="entry name" value="UDP-Glycosyltransferase/glycogen phosphorylase"/>
    <property type="match status" value="1"/>
</dbReference>
<dbReference type="EC" id="2.4.1.17" evidence="5"/>
<reference evidence="6 7" key="1">
    <citation type="submission" date="2017-03" db="EMBL/GenBank/DDBJ databases">
        <title>Genome of the blue death feigning beetle - Asbolus verrucosus.</title>
        <authorList>
            <person name="Rider S.D."/>
        </authorList>
    </citation>
    <scope>NUCLEOTIDE SEQUENCE [LARGE SCALE GENOMIC DNA]</scope>
    <source>
        <strain evidence="6">Butters</strain>
        <tissue evidence="6">Head and leg muscle</tissue>
    </source>
</reference>
<evidence type="ECO:0000313" key="6">
    <source>
        <dbReference type="EMBL" id="RZC42691.1"/>
    </source>
</evidence>
<comment type="similarity">
    <text evidence="1 4">Belongs to the UDP-glycosyltransferase family.</text>
</comment>
<evidence type="ECO:0000256" key="1">
    <source>
        <dbReference type="ARBA" id="ARBA00009995"/>
    </source>
</evidence>
<dbReference type="PANTHER" id="PTHR48043">
    <property type="entry name" value="EG:EG0003.4 PROTEIN-RELATED"/>
    <property type="match status" value="1"/>
</dbReference>
<feature type="signal peptide" evidence="5">
    <location>
        <begin position="1"/>
        <end position="16"/>
    </location>
</feature>
<accession>A0A482WBT9</accession>
<evidence type="ECO:0000256" key="4">
    <source>
        <dbReference type="RuleBase" id="RU003718"/>
    </source>
</evidence>
<dbReference type="PANTHER" id="PTHR48043:SF159">
    <property type="entry name" value="EG:EG0003.4 PROTEIN-RELATED"/>
    <property type="match status" value="1"/>
</dbReference>
<dbReference type="GO" id="GO:0015020">
    <property type="term" value="F:glucuronosyltransferase activity"/>
    <property type="evidence" value="ECO:0007669"/>
    <property type="project" value="UniProtKB-EC"/>
</dbReference>
<protein>
    <recommendedName>
        <fullName evidence="5">UDP-glucuronosyltransferase</fullName>
        <ecNumber evidence="5">2.4.1.17</ecNumber>
    </recommendedName>
</protein>
<evidence type="ECO:0000256" key="3">
    <source>
        <dbReference type="ARBA" id="ARBA00022679"/>
    </source>
</evidence>
<name>A0A482WBT9_ASBVE</name>
<keyword evidence="5" id="KW-0732">Signal</keyword>
<dbReference type="AlphaFoldDB" id="A0A482WBT9"/>
<feature type="chain" id="PRO_5019619451" description="UDP-glucuronosyltransferase" evidence="5">
    <location>
        <begin position="17"/>
        <end position="497"/>
    </location>
</feature>
<dbReference type="FunFam" id="3.40.50.2000:FF:000050">
    <property type="entry name" value="UDP-glucuronosyltransferase"/>
    <property type="match status" value="1"/>
</dbReference>